<protein>
    <submittedName>
        <fullName evidence="2">Uncharacterized protein</fullName>
    </submittedName>
</protein>
<keyword evidence="3" id="KW-1185">Reference proteome</keyword>
<feature type="region of interest" description="Disordered" evidence="1">
    <location>
        <begin position="1"/>
        <end position="21"/>
    </location>
</feature>
<proteinExistence type="predicted"/>
<name>A0AA35MBS1_9HYPO</name>
<dbReference type="AlphaFoldDB" id="A0AA35MBS1"/>
<gene>
    <name evidence="2" type="ORF">CCHLO57077_00000945</name>
</gene>
<accession>A0AA35MBS1</accession>
<comment type="caution">
    <text evidence="2">The sequence shown here is derived from an EMBL/GenBank/DDBJ whole genome shotgun (WGS) entry which is preliminary data.</text>
</comment>
<dbReference type="Proteomes" id="UP001160390">
    <property type="component" value="Unassembled WGS sequence"/>
</dbReference>
<dbReference type="EMBL" id="CABFNP030001245">
    <property type="protein sequence ID" value="CAI6093879.1"/>
    <property type="molecule type" value="Genomic_DNA"/>
</dbReference>
<evidence type="ECO:0000313" key="2">
    <source>
        <dbReference type="EMBL" id="CAI6093879.1"/>
    </source>
</evidence>
<organism evidence="2 3">
    <name type="scientific">Clonostachys chloroleuca</name>
    <dbReference type="NCBI Taxonomy" id="1926264"/>
    <lineage>
        <taxon>Eukaryota</taxon>
        <taxon>Fungi</taxon>
        <taxon>Dikarya</taxon>
        <taxon>Ascomycota</taxon>
        <taxon>Pezizomycotina</taxon>
        <taxon>Sordariomycetes</taxon>
        <taxon>Hypocreomycetidae</taxon>
        <taxon>Hypocreales</taxon>
        <taxon>Bionectriaceae</taxon>
        <taxon>Clonostachys</taxon>
    </lineage>
</organism>
<reference evidence="2" key="1">
    <citation type="submission" date="2023-01" db="EMBL/GenBank/DDBJ databases">
        <authorList>
            <person name="Piombo E."/>
        </authorList>
    </citation>
    <scope>NUCLEOTIDE SEQUENCE</scope>
</reference>
<sequence length="85" mass="9749">MNPSVTINLPRPSPATISTGTPSDVKKHWVRQYQHLMTLLDQGLDKREILYMIIAGLEWDLYARLEKHNVNMTDPSKILAFINVC</sequence>
<evidence type="ECO:0000256" key="1">
    <source>
        <dbReference type="SAM" id="MobiDB-lite"/>
    </source>
</evidence>
<evidence type="ECO:0000313" key="3">
    <source>
        <dbReference type="Proteomes" id="UP001160390"/>
    </source>
</evidence>